<reference evidence="4" key="1">
    <citation type="submission" date="2020-10" db="EMBL/GenBank/DDBJ databases">
        <authorList>
            <person name="Gilroy R."/>
        </authorList>
    </citation>
    <scope>NUCLEOTIDE SEQUENCE</scope>
    <source>
        <strain evidence="4">CHK195-15760</strain>
    </source>
</reference>
<name>A0A9D1M0M7_9FIRM</name>
<feature type="coiled-coil region" evidence="1">
    <location>
        <begin position="217"/>
        <end position="244"/>
    </location>
</feature>
<keyword evidence="2" id="KW-0472">Membrane</keyword>
<feature type="domain" description="Cadherin-like beta-sandwich-like" evidence="3">
    <location>
        <begin position="119"/>
        <end position="197"/>
    </location>
</feature>
<dbReference type="EMBL" id="DVNH01000019">
    <property type="protein sequence ID" value="HIU51509.1"/>
    <property type="molecule type" value="Genomic_DNA"/>
</dbReference>
<sequence length="277" mass="31713">MKRIGESNEEKEEGSLDPNNTKLKIFRLDKEGMNPVFDPNITEYYFIAGPDVQNLLVTAIPENEKANVKITGNVNLKQGINMITIEVTSENQTKKQEYKIQVTKTDDVEKANASLETLAIENYDLLPSFDPNHTNYQIEVNDTTESVKILAIPQKIGAQVKIEGGQSLDFGKNKILVTVIAENGITIKKYEIQVYRRNEEEEKIWQEQKKVNAVQLNTKINTNSEEIKEESNQIEEEFINENQDEQKENSIFFISAVVIIALGIISFVIYQRRKKNR</sequence>
<keyword evidence="2" id="KW-1133">Transmembrane helix</keyword>
<feature type="domain" description="Cadherin-like beta-sandwich-like" evidence="3">
    <location>
        <begin position="35"/>
        <end position="104"/>
    </location>
</feature>
<evidence type="ECO:0000259" key="3">
    <source>
        <dbReference type="Pfam" id="PF12733"/>
    </source>
</evidence>
<evidence type="ECO:0000256" key="2">
    <source>
        <dbReference type="SAM" id="Phobius"/>
    </source>
</evidence>
<dbReference type="Proteomes" id="UP000824093">
    <property type="component" value="Unassembled WGS sequence"/>
</dbReference>
<dbReference type="InterPro" id="IPR025883">
    <property type="entry name" value="Cadherin-like_domain"/>
</dbReference>
<comment type="caution">
    <text evidence="4">The sequence shown here is derived from an EMBL/GenBank/DDBJ whole genome shotgun (WGS) entry which is preliminary data.</text>
</comment>
<dbReference type="AlphaFoldDB" id="A0A9D1M0M7"/>
<reference evidence="4" key="2">
    <citation type="journal article" date="2021" name="PeerJ">
        <title>Extensive microbial diversity within the chicken gut microbiome revealed by metagenomics and culture.</title>
        <authorList>
            <person name="Gilroy R."/>
            <person name="Ravi A."/>
            <person name="Getino M."/>
            <person name="Pursley I."/>
            <person name="Horton D.L."/>
            <person name="Alikhan N.F."/>
            <person name="Baker D."/>
            <person name="Gharbi K."/>
            <person name="Hall N."/>
            <person name="Watson M."/>
            <person name="Adriaenssens E.M."/>
            <person name="Foster-Nyarko E."/>
            <person name="Jarju S."/>
            <person name="Secka A."/>
            <person name="Antonio M."/>
            <person name="Oren A."/>
            <person name="Chaudhuri R.R."/>
            <person name="La Ragione R."/>
            <person name="Hildebrand F."/>
            <person name="Pallen M.J."/>
        </authorList>
    </citation>
    <scope>NUCLEOTIDE SEQUENCE</scope>
    <source>
        <strain evidence="4">CHK195-15760</strain>
    </source>
</reference>
<keyword evidence="1" id="KW-0175">Coiled coil</keyword>
<gene>
    <name evidence="4" type="ORF">IAB70_02640</name>
</gene>
<evidence type="ECO:0000313" key="4">
    <source>
        <dbReference type="EMBL" id="HIU51509.1"/>
    </source>
</evidence>
<evidence type="ECO:0000256" key="1">
    <source>
        <dbReference type="SAM" id="Coils"/>
    </source>
</evidence>
<keyword evidence="2" id="KW-0812">Transmembrane</keyword>
<proteinExistence type="predicted"/>
<accession>A0A9D1M0M7</accession>
<evidence type="ECO:0000313" key="5">
    <source>
        <dbReference type="Proteomes" id="UP000824093"/>
    </source>
</evidence>
<dbReference type="Pfam" id="PF12733">
    <property type="entry name" value="Cadherin-like"/>
    <property type="match status" value="2"/>
</dbReference>
<organism evidence="4 5">
    <name type="scientific">Candidatus Merdicola faecigallinarum</name>
    <dbReference type="NCBI Taxonomy" id="2840862"/>
    <lineage>
        <taxon>Bacteria</taxon>
        <taxon>Bacillati</taxon>
        <taxon>Bacillota</taxon>
        <taxon>Clostridia</taxon>
        <taxon>Candidatus Merdicola</taxon>
    </lineage>
</organism>
<protein>
    <submittedName>
        <fullName evidence="4">Cadherin-like beta sandwich domain-containing protein</fullName>
    </submittedName>
</protein>
<feature type="transmembrane region" description="Helical" evidence="2">
    <location>
        <begin position="251"/>
        <end position="270"/>
    </location>
</feature>